<dbReference type="EMBL" id="BPLQ01002109">
    <property type="protein sequence ID" value="GIX88838.1"/>
    <property type="molecule type" value="Genomic_DNA"/>
</dbReference>
<sequence length="103" mass="11598">MEGGRHYLSKKGCPHPPHPWPLSVIGRGGEDLSLPPFVWVGMDWSVVLELEMARGFFGNICGRLELVLIRFRHSRSSISVWYAHTKPMTAPTDNGIWKVDATI</sequence>
<keyword evidence="2" id="KW-1185">Reference proteome</keyword>
<comment type="caution">
    <text evidence="1">The sequence shown here is derived from an EMBL/GenBank/DDBJ whole genome shotgun (WGS) entry which is preliminary data.</text>
</comment>
<organism evidence="1 2">
    <name type="scientific">Caerostris darwini</name>
    <dbReference type="NCBI Taxonomy" id="1538125"/>
    <lineage>
        <taxon>Eukaryota</taxon>
        <taxon>Metazoa</taxon>
        <taxon>Ecdysozoa</taxon>
        <taxon>Arthropoda</taxon>
        <taxon>Chelicerata</taxon>
        <taxon>Arachnida</taxon>
        <taxon>Araneae</taxon>
        <taxon>Araneomorphae</taxon>
        <taxon>Entelegynae</taxon>
        <taxon>Araneoidea</taxon>
        <taxon>Araneidae</taxon>
        <taxon>Caerostris</taxon>
    </lineage>
</organism>
<proteinExistence type="predicted"/>
<dbReference type="Proteomes" id="UP001054837">
    <property type="component" value="Unassembled WGS sequence"/>
</dbReference>
<protein>
    <submittedName>
        <fullName evidence="1">Uncharacterized protein</fullName>
    </submittedName>
</protein>
<evidence type="ECO:0000313" key="2">
    <source>
        <dbReference type="Proteomes" id="UP001054837"/>
    </source>
</evidence>
<reference evidence="1 2" key="1">
    <citation type="submission" date="2021-06" db="EMBL/GenBank/DDBJ databases">
        <title>Caerostris darwini draft genome.</title>
        <authorList>
            <person name="Kono N."/>
            <person name="Arakawa K."/>
        </authorList>
    </citation>
    <scope>NUCLEOTIDE SEQUENCE [LARGE SCALE GENOMIC DNA]</scope>
</reference>
<gene>
    <name evidence="1" type="ORF">CDAR_383161</name>
</gene>
<evidence type="ECO:0000313" key="1">
    <source>
        <dbReference type="EMBL" id="GIX88838.1"/>
    </source>
</evidence>
<name>A0AAV4NWX4_9ARAC</name>
<accession>A0AAV4NWX4</accession>
<dbReference type="AlphaFoldDB" id="A0AAV4NWX4"/>